<proteinExistence type="predicted"/>
<organism evidence="2 3">
    <name type="scientific">Luteibacter pinisoli</name>
    <dbReference type="NCBI Taxonomy" id="2589080"/>
    <lineage>
        <taxon>Bacteria</taxon>
        <taxon>Pseudomonadati</taxon>
        <taxon>Pseudomonadota</taxon>
        <taxon>Gammaproteobacteria</taxon>
        <taxon>Lysobacterales</taxon>
        <taxon>Rhodanobacteraceae</taxon>
        <taxon>Luteibacter</taxon>
    </lineage>
</organism>
<gene>
    <name evidence="2" type="ORF">FIV34_13635</name>
</gene>
<evidence type="ECO:0000256" key="1">
    <source>
        <dbReference type="SAM" id="SignalP"/>
    </source>
</evidence>
<evidence type="ECO:0000313" key="2">
    <source>
        <dbReference type="EMBL" id="QDE40181.1"/>
    </source>
</evidence>
<evidence type="ECO:0000313" key="3">
    <source>
        <dbReference type="Proteomes" id="UP000316093"/>
    </source>
</evidence>
<keyword evidence="1" id="KW-0732">Signal</keyword>
<dbReference type="EMBL" id="CP041046">
    <property type="protein sequence ID" value="QDE40181.1"/>
    <property type="molecule type" value="Genomic_DNA"/>
</dbReference>
<dbReference type="AlphaFoldDB" id="A0A4Y5Z4K1"/>
<dbReference type="KEGG" id="lpy:FIV34_13635"/>
<dbReference type="RefSeq" id="WP_139983649.1">
    <property type="nucleotide sequence ID" value="NZ_CP041046.1"/>
</dbReference>
<reference evidence="2 3" key="1">
    <citation type="submission" date="2019-06" db="EMBL/GenBank/DDBJ databases">
        <title>A complete genome sequence for Luteibacter pinisoli MAH-14.</title>
        <authorList>
            <person name="Baltrus D.A."/>
        </authorList>
    </citation>
    <scope>NUCLEOTIDE SEQUENCE [LARGE SCALE GENOMIC DNA]</scope>
    <source>
        <strain evidence="2 3">MAH-14</strain>
    </source>
</reference>
<dbReference type="Proteomes" id="UP000316093">
    <property type="component" value="Chromosome"/>
</dbReference>
<feature type="signal peptide" evidence="1">
    <location>
        <begin position="1"/>
        <end position="21"/>
    </location>
</feature>
<keyword evidence="3" id="KW-1185">Reference proteome</keyword>
<accession>A0A4Y5Z4K1</accession>
<protein>
    <submittedName>
        <fullName evidence="2">Uncharacterized protein</fullName>
    </submittedName>
</protein>
<feature type="chain" id="PRO_5021185876" evidence="1">
    <location>
        <begin position="22"/>
        <end position="164"/>
    </location>
</feature>
<dbReference type="OrthoDB" id="5959619at2"/>
<name>A0A4Y5Z4K1_9GAMM</name>
<sequence>MKRLAMGCFVGCLFLAGGARAQSVHPEIVSFQSRERITHLAPGGPNAAREIEVEVGLFDEAGRMVALPGYAVSLVAFDGDPQQRYGIGTLKGMTDSAGRFKGKVLLSDCRTPAILGPTRVHRISNRPEYWDVTYTTARVVANDNGKGQARFVHVCKEIYRGTRP</sequence>